<protein>
    <recommendedName>
        <fullName evidence="4">Zn 2cys6 transcription factor protein</fullName>
    </recommendedName>
</protein>
<dbReference type="PANTHER" id="PTHR35392">
    <property type="entry name" value="ZN(II)2CYS6 TRANSCRIPTION FACTOR (EUROFUNG)-RELATED-RELATED"/>
    <property type="match status" value="1"/>
</dbReference>
<feature type="compositionally biased region" description="Polar residues" evidence="1">
    <location>
        <begin position="188"/>
        <end position="203"/>
    </location>
</feature>
<evidence type="ECO:0000313" key="3">
    <source>
        <dbReference type="Proteomes" id="UP001629113"/>
    </source>
</evidence>
<reference evidence="2 3" key="1">
    <citation type="submission" date="2024-06" db="EMBL/GenBank/DDBJ databases">
        <title>Complete genome of Phlyctema vagabunda strain 19-DSS-EL-015.</title>
        <authorList>
            <person name="Fiorenzani C."/>
        </authorList>
    </citation>
    <scope>NUCLEOTIDE SEQUENCE [LARGE SCALE GENOMIC DNA]</scope>
    <source>
        <strain evidence="2 3">19-DSS-EL-015</strain>
    </source>
</reference>
<feature type="compositionally biased region" description="Basic and acidic residues" evidence="1">
    <location>
        <begin position="135"/>
        <end position="147"/>
    </location>
</feature>
<name>A0ABR4PZE9_9HELO</name>
<dbReference type="InterPro" id="IPR052973">
    <property type="entry name" value="Fungal_sec-metab_reg_TF"/>
</dbReference>
<organism evidence="2 3">
    <name type="scientific">Phlyctema vagabunda</name>
    <dbReference type="NCBI Taxonomy" id="108571"/>
    <lineage>
        <taxon>Eukaryota</taxon>
        <taxon>Fungi</taxon>
        <taxon>Dikarya</taxon>
        <taxon>Ascomycota</taxon>
        <taxon>Pezizomycotina</taxon>
        <taxon>Leotiomycetes</taxon>
        <taxon>Helotiales</taxon>
        <taxon>Dermateaceae</taxon>
        <taxon>Phlyctema</taxon>
    </lineage>
</organism>
<feature type="region of interest" description="Disordered" evidence="1">
    <location>
        <begin position="118"/>
        <end position="203"/>
    </location>
</feature>
<evidence type="ECO:0000256" key="1">
    <source>
        <dbReference type="SAM" id="MobiDB-lite"/>
    </source>
</evidence>
<evidence type="ECO:0000313" key="2">
    <source>
        <dbReference type="EMBL" id="KAL3428391.1"/>
    </source>
</evidence>
<dbReference type="PANTHER" id="PTHR35392:SF2">
    <property type="entry name" value="ZN(II)2CYS6 TRANSCRIPTION FACTOR (EUROFUNG)"/>
    <property type="match status" value="1"/>
</dbReference>
<comment type="caution">
    <text evidence="2">The sequence shown here is derived from an EMBL/GenBank/DDBJ whole genome shotgun (WGS) entry which is preliminary data.</text>
</comment>
<accession>A0ABR4PZE9</accession>
<dbReference type="Proteomes" id="UP001629113">
    <property type="component" value="Unassembled WGS sequence"/>
</dbReference>
<sequence length="777" mass="87441">MGRKPNALILEYFERGQKLEDASNRYQHTCKACGEKFPKGRIDSLVNHLVKKCPAISLRDRQKVLLQLNNLPDLADDSRARNGDAPVNGPTVELPVVNRNWTALETLAEVSRQINRNETEVDRTVHNNSAGARSRASEPPRPDRLELQEQYTLDNPPVSYEQRVQREKRILSQKTAPRRDSDAALPSANFNQLPNSRSASPNLSMTTTSMAAAAVAAAGRSFVPNMVDPQLLAEDMNLPLHIGDMSEAKAMAQLSHANAAMSDHFFNTGSDQSGWSMLDGSGANLYPDPDNVNVNVNMNIEQSAKAASPSIADSYPRLSMNQGNVNQSMNQVNMGPNTNQNPLNPNNVNQGVMNQGMTTEFRTEWDDGQKSNRPKVRGKFTTARRKQVQEVRKLGACIRCRMLKKPCSQETPCGTCRNVESARVWKQPCVRTRLADEVDMYSAGLHAVLAYHEVNSAKRGVKFIASPYQIDASHYPETTVYATFKALEYQDVAASGNIDPNLGLGNNFHNSDFRILDNDNDDLPLKLEAYMKRMSSIFFEREPSHFMNVTLNTALELSVQKEDDLLKRALDLWSIVHILIDHELRWTTTQRGNIDDAAGNGRPIEQREGDRTYPVICLQLNAAAEKKAAQVCNGVFRNLEGRLLKSSNNCTFELFLVSIIALNCLEKSTWLFKSWEQENFTSRWPLDKGPSWYASQGDRIIDLLQMLLRIKSVPPKTYTREDGILATDADQTAREYYEKIQLSYLEVLDKQNNHIFDPANSRCYELRFCSRLILPIN</sequence>
<evidence type="ECO:0008006" key="4">
    <source>
        <dbReference type="Google" id="ProtNLM"/>
    </source>
</evidence>
<gene>
    <name evidence="2" type="ORF">PVAG01_01900</name>
</gene>
<proteinExistence type="predicted"/>
<keyword evidence="3" id="KW-1185">Reference proteome</keyword>
<dbReference type="EMBL" id="JBFCZG010000001">
    <property type="protein sequence ID" value="KAL3428391.1"/>
    <property type="molecule type" value="Genomic_DNA"/>
</dbReference>